<accession>A0A914QTS9</accession>
<evidence type="ECO:0000259" key="1">
    <source>
        <dbReference type="PROSITE" id="PS50097"/>
    </source>
</evidence>
<dbReference type="Gene3D" id="3.30.710.10">
    <property type="entry name" value="Potassium Channel Kv1.1, Chain A"/>
    <property type="match status" value="1"/>
</dbReference>
<dbReference type="PROSITE" id="PS50097">
    <property type="entry name" value="BTB"/>
    <property type="match status" value="1"/>
</dbReference>
<dbReference type="SMART" id="SM00225">
    <property type="entry name" value="BTB"/>
    <property type="match status" value="1"/>
</dbReference>
<dbReference type="PANTHER" id="PTHR45632">
    <property type="entry name" value="LD33804P"/>
    <property type="match status" value="1"/>
</dbReference>
<reference evidence="3" key="1">
    <citation type="submission" date="2022-11" db="UniProtKB">
        <authorList>
            <consortium name="WormBaseParasite"/>
        </authorList>
    </citation>
    <scope>IDENTIFICATION</scope>
</reference>
<dbReference type="Proteomes" id="UP000887578">
    <property type="component" value="Unplaced"/>
</dbReference>
<protein>
    <submittedName>
        <fullName evidence="3">BTB domain-containing protein</fullName>
    </submittedName>
</protein>
<dbReference type="InterPro" id="IPR011333">
    <property type="entry name" value="SKP1/BTB/POZ_sf"/>
</dbReference>
<keyword evidence="2" id="KW-1185">Reference proteome</keyword>
<dbReference type="Pfam" id="PF00651">
    <property type="entry name" value="BTB"/>
    <property type="match status" value="1"/>
</dbReference>
<evidence type="ECO:0000313" key="2">
    <source>
        <dbReference type="Proteomes" id="UP000887578"/>
    </source>
</evidence>
<evidence type="ECO:0000313" key="3">
    <source>
        <dbReference type="WBParaSite" id="PDA_v2.g30953.t1"/>
    </source>
</evidence>
<dbReference type="SUPFAM" id="SSF54695">
    <property type="entry name" value="POZ domain"/>
    <property type="match status" value="1"/>
</dbReference>
<dbReference type="AlphaFoldDB" id="A0A914QTS9"/>
<feature type="domain" description="BTB" evidence="1">
    <location>
        <begin position="16"/>
        <end position="92"/>
    </location>
</feature>
<organism evidence="2 3">
    <name type="scientific">Panagrolaimus davidi</name>
    <dbReference type="NCBI Taxonomy" id="227884"/>
    <lineage>
        <taxon>Eukaryota</taxon>
        <taxon>Metazoa</taxon>
        <taxon>Ecdysozoa</taxon>
        <taxon>Nematoda</taxon>
        <taxon>Chromadorea</taxon>
        <taxon>Rhabditida</taxon>
        <taxon>Tylenchina</taxon>
        <taxon>Panagrolaimomorpha</taxon>
        <taxon>Panagrolaimoidea</taxon>
        <taxon>Panagrolaimidae</taxon>
        <taxon>Panagrolaimus</taxon>
    </lineage>
</organism>
<proteinExistence type="predicted"/>
<dbReference type="CDD" id="cd18186">
    <property type="entry name" value="BTB_POZ_ZBTB_KLHL-like"/>
    <property type="match status" value="1"/>
</dbReference>
<name>A0A914QTS9_9BILA</name>
<sequence length="176" mass="20826">MVSLFGSNNYTKDAIYEMQLQVHEIFKSQNPEFFDVVFEIEGKIICNSSTFKSMLSDRWTSKNEPIKINDYKFVDFKQFLTYIYSGECSLTNENIFIMLDMAEFYQVKQFKEFNDRYLSKMELNLQNVFYFLEISAKYSNLVEMNKSLNAFISKDFTNFIKCDGFLKASKFAIEGF</sequence>
<dbReference type="WBParaSite" id="PDA_v2.g30953.t1">
    <property type="protein sequence ID" value="PDA_v2.g30953.t1"/>
    <property type="gene ID" value="PDA_v2.g30953"/>
</dbReference>
<dbReference type="InterPro" id="IPR000210">
    <property type="entry name" value="BTB/POZ_dom"/>
</dbReference>